<gene>
    <name evidence="4" type="ORF">KL771_00855</name>
</gene>
<dbReference type="SUPFAM" id="SSF81606">
    <property type="entry name" value="PP2C-like"/>
    <property type="match status" value="1"/>
</dbReference>
<keyword evidence="2" id="KW-1133">Transmembrane helix</keyword>
<keyword evidence="2" id="KW-0812">Transmembrane</keyword>
<dbReference type="RefSeq" id="WP_261966672.1">
    <property type="nucleotide sequence ID" value="NZ_JAHHZF010000001.1"/>
</dbReference>
<dbReference type="Gene3D" id="3.60.40.10">
    <property type="entry name" value="PPM-type phosphatase domain"/>
    <property type="match status" value="1"/>
</dbReference>
<dbReference type="CDD" id="cd00143">
    <property type="entry name" value="PP2Cc"/>
    <property type="match status" value="1"/>
</dbReference>
<dbReference type="EMBL" id="JAHHZF010000001">
    <property type="protein sequence ID" value="MBT9287980.1"/>
    <property type="molecule type" value="Genomic_DNA"/>
</dbReference>
<dbReference type="PANTHER" id="PTHR47992">
    <property type="entry name" value="PROTEIN PHOSPHATASE"/>
    <property type="match status" value="1"/>
</dbReference>
<feature type="transmembrane region" description="Helical" evidence="2">
    <location>
        <begin position="359"/>
        <end position="381"/>
    </location>
</feature>
<evidence type="ECO:0000313" key="5">
    <source>
        <dbReference type="Proteomes" id="UP000766595"/>
    </source>
</evidence>
<feature type="domain" description="PPM-type phosphatase" evidence="3">
    <location>
        <begin position="4"/>
        <end position="260"/>
    </location>
</feature>
<dbReference type="InterPro" id="IPR036457">
    <property type="entry name" value="PPM-type-like_dom_sf"/>
</dbReference>
<keyword evidence="5" id="KW-1185">Reference proteome</keyword>
<dbReference type="Pfam" id="PF13672">
    <property type="entry name" value="PP2C_2"/>
    <property type="match status" value="1"/>
</dbReference>
<name>A0A947CZH5_9HYPH</name>
<evidence type="ECO:0000256" key="1">
    <source>
        <dbReference type="SAM" id="MobiDB-lite"/>
    </source>
</evidence>
<dbReference type="InterPro" id="IPR001932">
    <property type="entry name" value="PPM-type_phosphatase-like_dom"/>
</dbReference>
<feature type="compositionally biased region" description="Low complexity" evidence="1">
    <location>
        <begin position="308"/>
        <end position="328"/>
    </location>
</feature>
<dbReference type="SMART" id="SM00331">
    <property type="entry name" value="PP2C_SIG"/>
    <property type="match status" value="1"/>
</dbReference>
<dbReference type="AlphaFoldDB" id="A0A947CZH5"/>
<protein>
    <submittedName>
        <fullName evidence="4">Protein phosphatase 2C domain-containing protein</fullName>
    </submittedName>
</protein>
<organism evidence="4 5">
    <name type="scientific">Prosthecodimorpha staleyi</name>
    <dbReference type="NCBI Taxonomy" id="2840188"/>
    <lineage>
        <taxon>Bacteria</taxon>
        <taxon>Pseudomonadati</taxon>
        <taxon>Pseudomonadota</taxon>
        <taxon>Alphaproteobacteria</taxon>
        <taxon>Hyphomicrobiales</taxon>
        <taxon>Ancalomicrobiaceae</taxon>
        <taxon>Prosthecodimorpha</taxon>
    </lineage>
</organism>
<evidence type="ECO:0000313" key="4">
    <source>
        <dbReference type="EMBL" id="MBT9287980.1"/>
    </source>
</evidence>
<accession>A0A947CZH5</accession>
<evidence type="ECO:0000259" key="3">
    <source>
        <dbReference type="PROSITE" id="PS51746"/>
    </source>
</evidence>
<reference evidence="4 5" key="1">
    <citation type="submission" date="2021-06" db="EMBL/GenBank/DDBJ databases">
        <authorList>
            <person name="Grouzdev D.S."/>
            <person name="Koziaeva V."/>
        </authorList>
    </citation>
    <scope>NUCLEOTIDE SEQUENCE [LARGE SCALE GENOMIC DNA]</scope>
    <source>
        <strain evidence="4 5">22</strain>
    </source>
</reference>
<dbReference type="Proteomes" id="UP000766595">
    <property type="component" value="Unassembled WGS sequence"/>
</dbReference>
<dbReference type="GO" id="GO:0004722">
    <property type="term" value="F:protein serine/threonine phosphatase activity"/>
    <property type="evidence" value="ECO:0007669"/>
    <property type="project" value="InterPro"/>
</dbReference>
<dbReference type="SMART" id="SM00332">
    <property type="entry name" value="PP2Cc"/>
    <property type="match status" value="1"/>
</dbReference>
<proteinExistence type="predicted"/>
<dbReference type="InterPro" id="IPR015655">
    <property type="entry name" value="PP2C"/>
</dbReference>
<sequence length="390" mass="40879">MQFEFASGQIQGKRAAQEDTVDVLLPSDSHEKPGELCRAGAAASVVVVVADGMGGHVGGRIASNLSSKYFLDAVNKTPGSWGERLDQALIQANDILRTATEKRPELDGMGSTLVGAVVNQHGIGWVSIGDSGLYLFRDHALVRLNEDHSFGAYLDEQVRQGLLAPEHAAMDRRRNQLFHALLGDPIDHYERFAGFRDLRPGDAVLLASDGLKTLSDETVGRLIAEHEGESAEQLVVRLLEAVDAENRERQDNTSVILVKVRDGVAPGRTPATESSTTVPLNMIAADVLDPLSPGEAEGASSMVDSTGHRAAATRETAPPAAPHTVASAPAMAAAAAGLPAETVPGAGPEPGRGTTAGRAGGGIVAALLGLAIGLGIALWLYRGRLPPWPF</sequence>
<feature type="region of interest" description="Disordered" evidence="1">
    <location>
        <begin position="291"/>
        <end position="328"/>
    </location>
</feature>
<dbReference type="PROSITE" id="PS51746">
    <property type="entry name" value="PPM_2"/>
    <property type="match status" value="1"/>
</dbReference>
<evidence type="ECO:0000256" key="2">
    <source>
        <dbReference type="SAM" id="Phobius"/>
    </source>
</evidence>
<comment type="caution">
    <text evidence="4">The sequence shown here is derived from an EMBL/GenBank/DDBJ whole genome shotgun (WGS) entry which is preliminary data.</text>
</comment>
<keyword evidence="2" id="KW-0472">Membrane</keyword>